<accession>A0A1H6HKS6</accession>
<dbReference type="STRING" id="680127.SAMN05421593_2700"/>
<dbReference type="RefSeq" id="WP_139265738.1">
    <property type="nucleotide sequence ID" value="NZ_FNWQ01000003.1"/>
</dbReference>
<name>A0A1H6HKS6_CHRCI</name>
<sequence length="142" mass="16368">MLASFSALLYFIIGAVAMDKGVGKLHYSNSLKEAEKEKTLINKYFVYDVNGKETSNAWLEYARSYNVFNNKKIKQNKISLRITTVKEFEGIKDVYWEAFFKNKKLTAFEDKGIISGVGVEKTMDTIILKPNREKVFYVVLDK</sequence>
<evidence type="ECO:0000313" key="1">
    <source>
        <dbReference type="EMBL" id="SEH34690.1"/>
    </source>
</evidence>
<dbReference type="AlphaFoldDB" id="A0A1H6HKS6"/>
<gene>
    <name evidence="1" type="ORF">SAMN05421593_2700</name>
</gene>
<dbReference type="Proteomes" id="UP000198561">
    <property type="component" value="Unassembled WGS sequence"/>
</dbReference>
<evidence type="ECO:0000313" key="2">
    <source>
        <dbReference type="Proteomes" id="UP000198561"/>
    </source>
</evidence>
<dbReference type="EMBL" id="FNWQ01000003">
    <property type="protein sequence ID" value="SEH34690.1"/>
    <property type="molecule type" value="Genomic_DNA"/>
</dbReference>
<organism evidence="1 2">
    <name type="scientific">Chryseobacterium culicis</name>
    <dbReference type="NCBI Taxonomy" id="680127"/>
    <lineage>
        <taxon>Bacteria</taxon>
        <taxon>Pseudomonadati</taxon>
        <taxon>Bacteroidota</taxon>
        <taxon>Flavobacteriia</taxon>
        <taxon>Flavobacteriales</taxon>
        <taxon>Weeksellaceae</taxon>
        <taxon>Chryseobacterium group</taxon>
        <taxon>Chryseobacterium</taxon>
    </lineage>
</organism>
<proteinExistence type="predicted"/>
<protein>
    <submittedName>
        <fullName evidence="1">Uncharacterized protein</fullName>
    </submittedName>
</protein>
<dbReference type="OrthoDB" id="1274115at2"/>
<reference evidence="1 2" key="1">
    <citation type="submission" date="2016-10" db="EMBL/GenBank/DDBJ databases">
        <authorList>
            <person name="de Groot N.N."/>
        </authorList>
    </citation>
    <scope>NUCLEOTIDE SEQUENCE [LARGE SCALE GENOMIC DNA]</scope>
    <source>
        <strain evidence="1 2">DSM 23031</strain>
    </source>
</reference>